<evidence type="ECO:0000256" key="4">
    <source>
        <dbReference type="ARBA" id="ARBA00023065"/>
    </source>
</evidence>
<feature type="transmembrane region" description="Helical" evidence="7">
    <location>
        <begin position="249"/>
        <end position="271"/>
    </location>
</feature>
<proteinExistence type="predicted"/>
<feature type="transmembrane region" description="Helical" evidence="7">
    <location>
        <begin position="140"/>
        <end position="158"/>
    </location>
</feature>
<keyword evidence="2" id="KW-0677">Repeat</keyword>
<feature type="transmembrane region" description="Helical" evidence="7">
    <location>
        <begin position="209"/>
        <end position="228"/>
    </location>
</feature>
<keyword evidence="7" id="KW-0472">Membrane</keyword>
<evidence type="ECO:0000256" key="2">
    <source>
        <dbReference type="ARBA" id="ARBA00022737"/>
    </source>
</evidence>
<keyword evidence="7" id="KW-0812">Transmembrane</keyword>
<keyword evidence="3" id="KW-0040">ANK repeat</keyword>
<dbReference type="STRING" id="31234.E3NH45"/>
<evidence type="ECO:0000313" key="8">
    <source>
        <dbReference type="EMBL" id="EFO97601.1"/>
    </source>
</evidence>
<dbReference type="GO" id="GO:0022857">
    <property type="term" value="F:transmembrane transporter activity"/>
    <property type="evidence" value="ECO:0007669"/>
    <property type="project" value="TreeGrafter"/>
</dbReference>
<dbReference type="AlphaFoldDB" id="E3NH45"/>
<feature type="transmembrane region" description="Helical" evidence="7">
    <location>
        <begin position="327"/>
        <end position="353"/>
    </location>
</feature>
<dbReference type="PANTHER" id="PTHR47143:SF1">
    <property type="entry name" value="ION_TRANS DOMAIN-CONTAINING PROTEIN"/>
    <property type="match status" value="1"/>
</dbReference>
<dbReference type="EMBL" id="DS268666">
    <property type="protein sequence ID" value="EFO97601.1"/>
    <property type="molecule type" value="Genomic_DNA"/>
</dbReference>
<name>E3NH45_CAERE</name>
<evidence type="ECO:0008006" key="10">
    <source>
        <dbReference type="Google" id="ProtNLM"/>
    </source>
</evidence>
<dbReference type="InterPro" id="IPR052076">
    <property type="entry name" value="TRP_cation_channel"/>
</dbReference>
<dbReference type="eggNOG" id="KOG0510">
    <property type="taxonomic scope" value="Eukaryota"/>
</dbReference>
<feature type="transmembrane region" description="Helical" evidence="7">
    <location>
        <begin position="113"/>
        <end position="134"/>
    </location>
</feature>
<dbReference type="OMA" id="EYLENWH"/>
<protein>
    <recommendedName>
        <fullName evidence="10">Ion transport domain-containing protein</fullName>
    </recommendedName>
</protein>
<evidence type="ECO:0000256" key="1">
    <source>
        <dbReference type="ARBA" id="ARBA00022448"/>
    </source>
</evidence>
<keyword evidence="9" id="KW-1185">Reference proteome</keyword>
<evidence type="ECO:0000313" key="9">
    <source>
        <dbReference type="Proteomes" id="UP000008281"/>
    </source>
</evidence>
<dbReference type="PANTHER" id="PTHR47143">
    <property type="entry name" value="TRANSIENT RECEPTOR POTENTIAL CATION CHANNEL PROTEIN PAINLESS"/>
    <property type="match status" value="1"/>
</dbReference>
<keyword evidence="6" id="KW-0407">Ion channel</keyword>
<evidence type="ECO:0000256" key="6">
    <source>
        <dbReference type="ARBA" id="ARBA00023303"/>
    </source>
</evidence>
<accession>E3NH45</accession>
<feature type="transmembrane region" description="Helical" evidence="7">
    <location>
        <begin position="170"/>
        <end position="193"/>
    </location>
</feature>
<keyword evidence="1" id="KW-0813">Transport</keyword>
<dbReference type="HOGENOM" id="CLU_039972_0_0_1"/>
<keyword evidence="4" id="KW-0406">Ion transport</keyword>
<keyword evidence="7" id="KW-1133">Transmembrane helix</keyword>
<organism evidence="9">
    <name type="scientific">Caenorhabditis remanei</name>
    <name type="common">Caenorhabditis vulgaris</name>
    <dbReference type="NCBI Taxonomy" id="31234"/>
    <lineage>
        <taxon>Eukaryota</taxon>
        <taxon>Metazoa</taxon>
        <taxon>Ecdysozoa</taxon>
        <taxon>Nematoda</taxon>
        <taxon>Chromadorea</taxon>
        <taxon>Rhabditida</taxon>
        <taxon>Rhabditina</taxon>
        <taxon>Rhabditomorpha</taxon>
        <taxon>Rhabditoidea</taxon>
        <taxon>Rhabditidae</taxon>
        <taxon>Peloderinae</taxon>
        <taxon>Caenorhabditis</taxon>
    </lineage>
</organism>
<evidence type="ECO:0000256" key="5">
    <source>
        <dbReference type="ARBA" id="ARBA00023180"/>
    </source>
</evidence>
<dbReference type="GO" id="GO:0034220">
    <property type="term" value="P:monoatomic ion transmembrane transport"/>
    <property type="evidence" value="ECO:0007669"/>
    <property type="project" value="UniProtKB-KW"/>
</dbReference>
<sequence length="519" mass="60469">MSAITVDIGEPEEAMELIPRNGPVPPDVQPAEYPSHPDITLDFCNKRTKSFVNEMTGTKKFVFDYTGTAFKNGVFEGKSSWKVLEDLLTAKKMNVIRTPFILNYVNQKLVDCAWFYALHVFAALIIFIFLFFYIVSPQPWSIIPLILVLWICVFSLIFRGIIKTNGELRTFIFFIFTYYNICTISFSIAYLYAKIYYFYANQDTARKKFVLWFLPIIAMLSAWLNLLYVLRKSSYGIYVLMMQSIFRSFLKIAVIWIPTLITFSFAFLLVMEGSTTPWQSLNQKLINGTVEASQLESIFVVFQAIVKTSSMMLGEVDANDILDTKKWIASILVLIFEVFTIIIFMNLMLSLAVDDVKELRQKAEGEILKIKVKFLIEILLLNEELENSLLRRAILPCLTDSFHTKLPQNVLKLTSDNTYGYTNIEFENVNWNTIMIPDETWWAAVQKWFIGLDLNEYLENWHSVEIDPQTIQDLNTSDSFTTSEKNRMRAKTRFIWKFSREFERRTPKKMSRSRVSLVW</sequence>
<dbReference type="OrthoDB" id="1661883at2759"/>
<dbReference type="InParanoid" id="E3NH45"/>
<gene>
    <name evidence="8" type="ORF">CRE_10673</name>
</gene>
<dbReference type="GO" id="GO:1902495">
    <property type="term" value="C:transmembrane transporter complex"/>
    <property type="evidence" value="ECO:0007669"/>
    <property type="project" value="TreeGrafter"/>
</dbReference>
<evidence type="ECO:0000256" key="3">
    <source>
        <dbReference type="ARBA" id="ARBA00023043"/>
    </source>
</evidence>
<keyword evidence="5" id="KW-0325">Glycoprotein</keyword>
<dbReference type="Proteomes" id="UP000008281">
    <property type="component" value="Unassembled WGS sequence"/>
</dbReference>
<evidence type="ECO:0000256" key="7">
    <source>
        <dbReference type="SAM" id="Phobius"/>
    </source>
</evidence>
<reference evidence="8" key="1">
    <citation type="submission" date="2007-07" db="EMBL/GenBank/DDBJ databases">
        <title>PCAP assembly of the Caenorhabditis remanei genome.</title>
        <authorList>
            <consortium name="The Caenorhabditis remanei Sequencing Consortium"/>
            <person name="Wilson R.K."/>
        </authorList>
    </citation>
    <scope>NUCLEOTIDE SEQUENCE [LARGE SCALE GENOMIC DNA]</scope>
    <source>
        <strain evidence="8">PB4641</strain>
    </source>
</reference>